<organism evidence="1 2">
    <name type="scientific">Jatropha curcas</name>
    <name type="common">Barbados nut</name>
    <dbReference type="NCBI Taxonomy" id="180498"/>
    <lineage>
        <taxon>Eukaryota</taxon>
        <taxon>Viridiplantae</taxon>
        <taxon>Streptophyta</taxon>
        <taxon>Embryophyta</taxon>
        <taxon>Tracheophyta</taxon>
        <taxon>Spermatophyta</taxon>
        <taxon>Magnoliopsida</taxon>
        <taxon>eudicotyledons</taxon>
        <taxon>Gunneridae</taxon>
        <taxon>Pentapetalae</taxon>
        <taxon>rosids</taxon>
        <taxon>fabids</taxon>
        <taxon>Malpighiales</taxon>
        <taxon>Euphorbiaceae</taxon>
        <taxon>Crotonoideae</taxon>
        <taxon>Jatropheae</taxon>
        <taxon>Jatropha</taxon>
    </lineage>
</organism>
<reference evidence="1 2" key="1">
    <citation type="journal article" date="2014" name="PLoS ONE">
        <title>Global Analysis of Gene Expression Profiles in Physic Nut (Jatropha curcas L.) Seedlings Exposed to Salt Stress.</title>
        <authorList>
            <person name="Zhang L."/>
            <person name="Zhang C."/>
            <person name="Wu P."/>
            <person name="Chen Y."/>
            <person name="Li M."/>
            <person name="Jiang H."/>
            <person name="Wu G."/>
        </authorList>
    </citation>
    <scope>NUCLEOTIDE SEQUENCE [LARGE SCALE GENOMIC DNA]</scope>
    <source>
        <strain evidence="2">cv. GZQX0401</strain>
        <tissue evidence="1">Young leaves</tissue>
    </source>
</reference>
<proteinExistence type="predicted"/>
<evidence type="ECO:0000313" key="2">
    <source>
        <dbReference type="Proteomes" id="UP000027138"/>
    </source>
</evidence>
<sequence length="136" mass="15033">MVEINADTFLNRSKKHRFPPGYGSKQKLHTVSANNVINTVDFSSTSRDNGYSVNFANQEALSLSTNVALTLEQYSHLLNLLQTIRVESPGLTNLVVAPNFPTVDLTKSVTNKHSITNLVSSAALENISDNHYQTER</sequence>
<dbReference type="Proteomes" id="UP000027138">
    <property type="component" value="Unassembled WGS sequence"/>
</dbReference>
<dbReference type="EMBL" id="KK914794">
    <property type="protein sequence ID" value="KDP27774.1"/>
    <property type="molecule type" value="Genomic_DNA"/>
</dbReference>
<evidence type="ECO:0000313" key="1">
    <source>
        <dbReference type="EMBL" id="KDP27774.1"/>
    </source>
</evidence>
<keyword evidence="2" id="KW-1185">Reference proteome</keyword>
<protein>
    <submittedName>
        <fullName evidence="1">Uncharacterized protein</fullName>
    </submittedName>
</protein>
<accession>A0A067K7J7</accession>
<gene>
    <name evidence="1" type="ORF">JCGZ_18854</name>
</gene>
<dbReference type="AlphaFoldDB" id="A0A067K7J7"/>
<name>A0A067K7J7_JATCU</name>